<evidence type="ECO:0000259" key="4">
    <source>
        <dbReference type="Pfam" id="PF00441"/>
    </source>
</evidence>
<feature type="domain" description="Acyl-CoA dehydrogenase/oxidase C-terminal" evidence="4">
    <location>
        <begin position="206"/>
        <end position="322"/>
    </location>
</feature>
<accession>A0A157NKN3</accession>
<evidence type="ECO:0000313" key="6">
    <source>
        <dbReference type="Proteomes" id="UP000077037"/>
    </source>
</evidence>
<dbReference type="Gene3D" id="1.20.140.10">
    <property type="entry name" value="Butyryl-CoA Dehydrogenase, subunit A, domain 3"/>
    <property type="match status" value="1"/>
</dbReference>
<dbReference type="InterPro" id="IPR046373">
    <property type="entry name" value="Acyl-CoA_Oxase/DH_mid-dom_sf"/>
</dbReference>
<name>A0A157NKN3_9BORD</name>
<dbReference type="InterPro" id="IPR009075">
    <property type="entry name" value="AcylCo_DH/oxidase_C"/>
</dbReference>
<dbReference type="GO" id="GO:0016627">
    <property type="term" value="F:oxidoreductase activity, acting on the CH-CH group of donors"/>
    <property type="evidence" value="ECO:0007669"/>
    <property type="project" value="InterPro"/>
</dbReference>
<dbReference type="AlphaFoldDB" id="A0A157NKN3"/>
<evidence type="ECO:0000256" key="2">
    <source>
        <dbReference type="ARBA" id="ARBA00022630"/>
    </source>
</evidence>
<dbReference type="SUPFAM" id="SSF56645">
    <property type="entry name" value="Acyl-CoA dehydrogenase NM domain-like"/>
    <property type="match status" value="1"/>
</dbReference>
<dbReference type="Gene3D" id="2.40.110.10">
    <property type="entry name" value="Butyryl-CoA Dehydrogenase, subunit A, domain 2"/>
    <property type="match status" value="1"/>
</dbReference>
<organism evidence="5 6">
    <name type="scientific">Bordetella ansorpii</name>
    <dbReference type="NCBI Taxonomy" id="288768"/>
    <lineage>
        <taxon>Bacteria</taxon>
        <taxon>Pseudomonadati</taxon>
        <taxon>Pseudomonadota</taxon>
        <taxon>Betaproteobacteria</taxon>
        <taxon>Burkholderiales</taxon>
        <taxon>Alcaligenaceae</taxon>
        <taxon>Bordetella</taxon>
    </lineage>
</organism>
<dbReference type="InterPro" id="IPR009100">
    <property type="entry name" value="AcylCoA_DH/oxidase_NM_dom_sf"/>
</dbReference>
<dbReference type="SUPFAM" id="SSF47203">
    <property type="entry name" value="Acyl-CoA dehydrogenase C-terminal domain-like"/>
    <property type="match status" value="1"/>
</dbReference>
<reference evidence="5 6" key="1">
    <citation type="submission" date="2016-03" db="EMBL/GenBank/DDBJ databases">
        <authorList>
            <consortium name="Pathogen Informatics"/>
        </authorList>
    </citation>
    <scope>NUCLEOTIDE SEQUENCE [LARGE SCALE GENOMIC DNA]</scope>
    <source>
        <strain evidence="5 6">NCTC13364</strain>
    </source>
</reference>
<dbReference type="InterPro" id="IPR036250">
    <property type="entry name" value="AcylCo_DH-like_C"/>
</dbReference>
<gene>
    <name evidence="5" type="ORF">SAMEA1982600_01754</name>
</gene>
<protein>
    <submittedName>
        <fullName evidence="5">Uncharacterized proteins, LmbE homologs</fullName>
    </submittedName>
</protein>
<evidence type="ECO:0000256" key="1">
    <source>
        <dbReference type="ARBA" id="ARBA00009347"/>
    </source>
</evidence>
<sequence length="350" mass="37094">MIMADGKSRTRTVERDMAELHHCLGEWADGAHAGLALKRLVEAGWGDLPMPASGRTLERWAVLAAVGERDLVLAKLLESHADALAILHELRGAACASPGQTWAVWCAEPPDRRLEFRHGGQEGVTLHGVKAWCSAAQWVTHAVVSGWNGRGEPCLAAVDMSQPEVRATTQGWHAVGMAGTASGDVQFDGARAIALGEPRAYTERPGFMHGAAGVAACWYGGAAGIARHLHRLARRRQDDAFVQAHLGAVDVALAQAASLLRGAAASIDASPFDNCAVPVQRARLAVEATVQTVLERAPRALGAGPLCKDAGLARLFADLPVYLRQSHAERDLAAHGKAMAMLPAEPAWTL</sequence>
<dbReference type="Proteomes" id="UP000077037">
    <property type="component" value="Unassembled WGS sequence"/>
</dbReference>
<keyword evidence="3" id="KW-0274">FAD</keyword>
<keyword evidence="2" id="KW-0285">Flavoprotein</keyword>
<dbReference type="EMBL" id="FKBS01000014">
    <property type="protein sequence ID" value="SAI21932.1"/>
    <property type="molecule type" value="Genomic_DNA"/>
</dbReference>
<evidence type="ECO:0000313" key="5">
    <source>
        <dbReference type="EMBL" id="SAI21932.1"/>
    </source>
</evidence>
<comment type="similarity">
    <text evidence="1">Belongs to the acyl-CoA dehydrogenase family.</text>
</comment>
<evidence type="ECO:0000256" key="3">
    <source>
        <dbReference type="ARBA" id="ARBA00022827"/>
    </source>
</evidence>
<proteinExistence type="inferred from homology"/>
<dbReference type="Pfam" id="PF00441">
    <property type="entry name" value="Acyl-CoA_dh_1"/>
    <property type="match status" value="1"/>
</dbReference>